<reference evidence="1 2" key="1">
    <citation type="journal article" date="2016" name="Nat. Commun.">
        <title>Thousands of microbial genomes shed light on interconnected biogeochemical processes in an aquifer system.</title>
        <authorList>
            <person name="Anantharaman K."/>
            <person name="Brown C.T."/>
            <person name="Hug L.A."/>
            <person name="Sharon I."/>
            <person name="Castelle C.J."/>
            <person name="Probst A.J."/>
            <person name="Thomas B.C."/>
            <person name="Singh A."/>
            <person name="Wilkins M.J."/>
            <person name="Karaoz U."/>
            <person name="Brodie E.L."/>
            <person name="Williams K.H."/>
            <person name="Hubbard S.S."/>
            <person name="Banfield J.F."/>
        </authorList>
    </citation>
    <scope>NUCLEOTIDE SEQUENCE [LARGE SCALE GENOMIC DNA]</scope>
</reference>
<name>A0A1G1VLF5_9BACT</name>
<dbReference type="InterPro" id="IPR011990">
    <property type="entry name" value="TPR-like_helical_dom_sf"/>
</dbReference>
<dbReference type="Proteomes" id="UP000177324">
    <property type="component" value="Unassembled WGS sequence"/>
</dbReference>
<sequence length="197" mass="21707">MPNPPPLSSLIHQAIKAALANSWEEAIEYNLKILSHDPHNIDALNRLTQAYKELGKVNLAKATTNKVLKLDHYNPIAKKNLHRLTAPAAPISPPSTINPQLFLEEPGKTKSVNLTKVTESSLLHRLTPGQLVNLTPKSRTITVATSTGTYLGSLPDDLSARLIKLIRLGNRYTALVRSIGPRYLAVMIRETSRSKRA</sequence>
<feature type="non-terminal residue" evidence="1">
    <location>
        <position position="197"/>
    </location>
</feature>
<comment type="caution">
    <text evidence="1">The sequence shown here is derived from an EMBL/GenBank/DDBJ whole genome shotgun (WGS) entry which is preliminary data.</text>
</comment>
<protein>
    <submittedName>
        <fullName evidence="1">Uncharacterized protein</fullName>
    </submittedName>
</protein>
<dbReference type="Gene3D" id="1.25.40.10">
    <property type="entry name" value="Tetratricopeptide repeat domain"/>
    <property type="match status" value="1"/>
</dbReference>
<organism evidence="1 2">
    <name type="scientific">Candidatus Chisholmbacteria bacterium RIFCSPHIGHO2_01_FULL_48_12</name>
    <dbReference type="NCBI Taxonomy" id="1797589"/>
    <lineage>
        <taxon>Bacteria</taxon>
        <taxon>Candidatus Chisholmiibacteriota</taxon>
    </lineage>
</organism>
<gene>
    <name evidence="1" type="ORF">A2784_03930</name>
</gene>
<dbReference type="SUPFAM" id="SSF48452">
    <property type="entry name" value="TPR-like"/>
    <property type="match status" value="1"/>
</dbReference>
<dbReference type="STRING" id="1797589.A2784_03930"/>
<dbReference type="EMBL" id="MHCH01000049">
    <property type="protein sequence ID" value="OGY16195.1"/>
    <property type="molecule type" value="Genomic_DNA"/>
</dbReference>
<proteinExistence type="predicted"/>
<evidence type="ECO:0000313" key="1">
    <source>
        <dbReference type="EMBL" id="OGY16195.1"/>
    </source>
</evidence>
<dbReference type="AlphaFoldDB" id="A0A1G1VLF5"/>
<accession>A0A1G1VLF5</accession>
<evidence type="ECO:0000313" key="2">
    <source>
        <dbReference type="Proteomes" id="UP000177324"/>
    </source>
</evidence>